<dbReference type="InterPro" id="IPR036061">
    <property type="entry name" value="CheW-like_dom_sf"/>
</dbReference>
<keyword evidence="3 7" id="KW-0597">Phosphoprotein</keyword>
<dbReference type="InterPro" id="IPR011006">
    <property type="entry name" value="CheY-like_superfamily"/>
</dbReference>
<feature type="domain" description="Histidine kinase" evidence="9">
    <location>
        <begin position="399"/>
        <end position="642"/>
    </location>
</feature>
<dbReference type="PROSITE" id="PS50894">
    <property type="entry name" value="HPT"/>
    <property type="match status" value="1"/>
</dbReference>
<evidence type="ECO:0000256" key="8">
    <source>
        <dbReference type="SAM" id="MobiDB-lite"/>
    </source>
</evidence>
<evidence type="ECO:0000259" key="10">
    <source>
        <dbReference type="PROSITE" id="PS50110"/>
    </source>
</evidence>
<evidence type="ECO:0000256" key="7">
    <source>
        <dbReference type="PROSITE-ProRule" id="PRU00169"/>
    </source>
</evidence>
<name>A0A517NJ55_9BACT</name>
<dbReference type="InterPro" id="IPR008207">
    <property type="entry name" value="Sig_transdc_His_kin_Hpt_dom"/>
</dbReference>
<evidence type="ECO:0000259" key="9">
    <source>
        <dbReference type="PROSITE" id="PS50109"/>
    </source>
</evidence>
<dbReference type="EMBL" id="CP036525">
    <property type="protein sequence ID" value="QDT07171.1"/>
    <property type="molecule type" value="Genomic_DNA"/>
</dbReference>
<evidence type="ECO:0000256" key="4">
    <source>
        <dbReference type="ARBA" id="ARBA00022679"/>
    </source>
</evidence>
<keyword evidence="5" id="KW-0418">Kinase</keyword>
<feature type="modified residue" description="Phosphohistidine" evidence="6">
    <location>
        <position position="256"/>
    </location>
</feature>
<dbReference type="AlphaFoldDB" id="A0A517NJ55"/>
<dbReference type="PANTHER" id="PTHR43395:SF8">
    <property type="entry name" value="HISTIDINE KINASE"/>
    <property type="match status" value="1"/>
</dbReference>
<dbReference type="Pfam" id="PF02518">
    <property type="entry name" value="HATPase_c"/>
    <property type="match status" value="1"/>
</dbReference>
<comment type="catalytic activity">
    <reaction evidence="1">
        <text>ATP + protein L-histidine = ADP + protein N-phospho-L-histidine.</text>
        <dbReference type="EC" id="2.7.13.3"/>
    </reaction>
</comment>
<dbReference type="Pfam" id="PF00072">
    <property type="entry name" value="Response_reg"/>
    <property type="match status" value="1"/>
</dbReference>
<dbReference type="OrthoDB" id="9803176at2"/>
<dbReference type="PRINTS" id="PR00344">
    <property type="entry name" value="BCTRLSENSOR"/>
</dbReference>
<dbReference type="SMART" id="SM00073">
    <property type="entry name" value="HPT"/>
    <property type="match status" value="1"/>
</dbReference>
<dbReference type="KEGG" id="rlc:K227x_55960"/>
<feature type="modified residue" description="4-aspartylphosphate" evidence="7">
    <location>
        <position position="849"/>
    </location>
</feature>
<dbReference type="Proteomes" id="UP000318538">
    <property type="component" value="Chromosome"/>
</dbReference>
<organism evidence="12 13">
    <name type="scientific">Rubripirellula lacrimiformis</name>
    <dbReference type="NCBI Taxonomy" id="1930273"/>
    <lineage>
        <taxon>Bacteria</taxon>
        <taxon>Pseudomonadati</taxon>
        <taxon>Planctomycetota</taxon>
        <taxon>Planctomycetia</taxon>
        <taxon>Pirellulales</taxon>
        <taxon>Pirellulaceae</taxon>
        <taxon>Rubripirellula</taxon>
    </lineage>
</organism>
<dbReference type="Pfam" id="PF01627">
    <property type="entry name" value="Hpt"/>
    <property type="match status" value="1"/>
</dbReference>
<accession>A0A517NJ55</accession>
<feature type="region of interest" description="Disordered" evidence="8">
    <location>
        <begin position="306"/>
        <end position="350"/>
    </location>
</feature>
<dbReference type="InterPro" id="IPR001789">
    <property type="entry name" value="Sig_transdc_resp-reg_receiver"/>
</dbReference>
<dbReference type="GO" id="GO:0005737">
    <property type="term" value="C:cytoplasm"/>
    <property type="evidence" value="ECO:0007669"/>
    <property type="project" value="InterPro"/>
</dbReference>
<dbReference type="InterPro" id="IPR004105">
    <property type="entry name" value="CheA-like_dim"/>
</dbReference>
<dbReference type="SUPFAM" id="SSF50341">
    <property type="entry name" value="CheW-like"/>
    <property type="match status" value="1"/>
</dbReference>
<dbReference type="InterPro" id="IPR003594">
    <property type="entry name" value="HATPase_dom"/>
</dbReference>
<dbReference type="SUPFAM" id="SSF55874">
    <property type="entry name" value="ATPase domain of HSP90 chaperone/DNA topoisomerase II/histidine kinase"/>
    <property type="match status" value="1"/>
</dbReference>
<dbReference type="SUPFAM" id="SSF52172">
    <property type="entry name" value="CheY-like"/>
    <property type="match status" value="1"/>
</dbReference>
<dbReference type="InterPro" id="IPR036641">
    <property type="entry name" value="HPT_dom_sf"/>
</dbReference>
<dbReference type="PROSITE" id="PS50110">
    <property type="entry name" value="RESPONSE_REGULATORY"/>
    <property type="match status" value="1"/>
</dbReference>
<dbReference type="InterPro" id="IPR005467">
    <property type="entry name" value="His_kinase_dom"/>
</dbReference>
<dbReference type="InterPro" id="IPR051315">
    <property type="entry name" value="Bact_Chemotaxis_CheA"/>
</dbReference>
<dbReference type="PANTHER" id="PTHR43395">
    <property type="entry name" value="SENSOR HISTIDINE KINASE CHEA"/>
    <property type="match status" value="1"/>
</dbReference>
<keyword evidence="13" id="KW-1185">Reference proteome</keyword>
<sequence length="936" mass="102384">MYPNTTTPDPSLQSDRLTTQESRDLLSEVWQAAENASQQSLVDFVEMVSQVLELQERSADSDAASDLACFIDRCITEIRSAMETEMPSPDQLDSLKSEAIQRWGDQWIDDSEFDIEQTGFDDNLWEESDNDDQDTDANIVAPSADDIASMLSQLNLATAQPVDEPEPNAPPPLANPTKLADAPVHAPTSNRQEIVPVAAPVAKSTPITIASLDPELKEAFLDDASSCLASMEAALLQLESDPKHAVSLNQICRELHTLKGASASVGLTELAEQLHGIEDRLHEDETAGRTPSFDSLLQNVDSIRGQITGNDRDLTDTPSQPSVPKQSDDADSHHVSPPNMSFDDGPIDDESVRVKSSQLNRLMDMLAELVMLRNRRETEVTQLQDVYHELIGSAAKMRTIGHEGHGSTSSSLQLSEVANDVIEVAQNVRECARPVAEGNVAVSQFIRQFRKELVELRRTPISGLFRRLQRVVRDAAHAESKQVRLVLVGEDAGIERSLQQRLYEPLLHIVRNCVCHGIESALDRERLGKPSAGTITLEATSGPDLFTIEIRDDGAGLDYDGIRRRGIDSGLLEANQSVTEKELAQLIFQPGFSTRQTANQVAGRGVGMDVVSATLQRMRGWLEIDSQPQQGTRIRMSFPLPSVIQHAMVFRSADQLFALPMQSVHTAGGNDSNSVSIEFSKLLDGYKPALSGPRHAIVLACGEDHSGSPGSGRQRVTLIVDEIVGPEEVVVRPLPAILKKHPFCTGATLSGMGQTVLLLDARRVVESQSRPIRSPSQTLVQNCVASDPRPPEPKSEARPRVLVVDDSISARKRVVRSLQRYTVDIVEASNGREALQLLKTQRFAAVFSDMEMPHISGMDLLAEINSRAGSDAPPVIIISSRSENEFTDRAKQLGANNYLIKPLADESLDQAIVGIESLKHLQPTPPKHSQANGENQ</sequence>
<evidence type="ECO:0000313" key="13">
    <source>
        <dbReference type="Proteomes" id="UP000318538"/>
    </source>
</evidence>
<dbReference type="CDD" id="cd00088">
    <property type="entry name" value="HPT"/>
    <property type="match status" value="1"/>
</dbReference>
<protein>
    <recommendedName>
        <fullName evidence="2">histidine kinase</fullName>
        <ecNumber evidence="2">2.7.13.3</ecNumber>
    </recommendedName>
</protein>
<dbReference type="Gene3D" id="1.20.120.160">
    <property type="entry name" value="HPT domain"/>
    <property type="match status" value="1"/>
</dbReference>
<dbReference type="GO" id="GO:0000155">
    <property type="term" value="F:phosphorelay sensor kinase activity"/>
    <property type="evidence" value="ECO:0007669"/>
    <property type="project" value="InterPro"/>
</dbReference>
<dbReference type="Gene3D" id="3.40.50.2300">
    <property type="match status" value="1"/>
</dbReference>
<dbReference type="SMART" id="SM01231">
    <property type="entry name" value="H-kinase_dim"/>
    <property type="match status" value="1"/>
</dbReference>
<dbReference type="GO" id="GO:0006935">
    <property type="term" value="P:chemotaxis"/>
    <property type="evidence" value="ECO:0007669"/>
    <property type="project" value="UniProtKB-KW"/>
</dbReference>
<dbReference type="Gene3D" id="3.30.565.10">
    <property type="entry name" value="Histidine kinase-like ATPase, C-terminal domain"/>
    <property type="match status" value="1"/>
</dbReference>
<evidence type="ECO:0000256" key="1">
    <source>
        <dbReference type="ARBA" id="ARBA00000085"/>
    </source>
</evidence>
<dbReference type="InterPro" id="IPR004358">
    <property type="entry name" value="Sig_transdc_His_kin-like_C"/>
</dbReference>
<evidence type="ECO:0000256" key="3">
    <source>
        <dbReference type="ARBA" id="ARBA00022553"/>
    </source>
</evidence>
<evidence type="ECO:0000256" key="5">
    <source>
        <dbReference type="ARBA" id="ARBA00022777"/>
    </source>
</evidence>
<feature type="domain" description="Response regulatory" evidence="10">
    <location>
        <begin position="800"/>
        <end position="916"/>
    </location>
</feature>
<feature type="domain" description="HPt" evidence="11">
    <location>
        <begin position="209"/>
        <end position="310"/>
    </location>
</feature>
<proteinExistence type="predicted"/>
<gene>
    <name evidence="12" type="primary">frzE_3</name>
    <name evidence="12" type="ORF">K227x_55960</name>
</gene>
<evidence type="ECO:0000256" key="2">
    <source>
        <dbReference type="ARBA" id="ARBA00012438"/>
    </source>
</evidence>
<evidence type="ECO:0000259" key="11">
    <source>
        <dbReference type="PROSITE" id="PS50894"/>
    </source>
</evidence>
<feature type="compositionally biased region" description="Polar residues" evidence="8">
    <location>
        <begin position="316"/>
        <end position="325"/>
    </location>
</feature>
<dbReference type="SMART" id="SM00448">
    <property type="entry name" value="REC"/>
    <property type="match status" value="1"/>
</dbReference>
<dbReference type="EC" id="2.7.13.3" evidence="2"/>
<dbReference type="SUPFAM" id="SSF47226">
    <property type="entry name" value="Histidine-containing phosphotransfer domain, HPT domain"/>
    <property type="match status" value="1"/>
</dbReference>
<dbReference type="PROSITE" id="PS50109">
    <property type="entry name" value="HIS_KIN"/>
    <property type="match status" value="1"/>
</dbReference>
<reference evidence="12 13" key="1">
    <citation type="submission" date="2019-02" db="EMBL/GenBank/DDBJ databases">
        <title>Deep-cultivation of Planctomycetes and their phenomic and genomic characterization uncovers novel biology.</title>
        <authorList>
            <person name="Wiegand S."/>
            <person name="Jogler M."/>
            <person name="Boedeker C."/>
            <person name="Pinto D."/>
            <person name="Vollmers J."/>
            <person name="Rivas-Marin E."/>
            <person name="Kohn T."/>
            <person name="Peeters S.H."/>
            <person name="Heuer A."/>
            <person name="Rast P."/>
            <person name="Oberbeckmann S."/>
            <person name="Bunk B."/>
            <person name="Jeske O."/>
            <person name="Meyerdierks A."/>
            <person name="Storesund J.E."/>
            <person name="Kallscheuer N."/>
            <person name="Luecker S."/>
            <person name="Lage O.M."/>
            <person name="Pohl T."/>
            <person name="Merkel B.J."/>
            <person name="Hornburger P."/>
            <person name="Mueller R.-W."/>
            <person name="Bruemmer F."/>
            <person name="Labrenz M."/>
            <person name="Spormann A.M."/>
            <person name="Op den Camp H."/>
            <person name="Overmann J."/>
            <person name="Amann R."/>
            <person name="Jetten M.S.M."/>
            <person name="Mascher T."/>
            <person name="Medema M.H."/>
            <person name="Devos D.P."/>
            <person name="Kaster A.-K."/>
            <person name="Ovreas L."/>
            <person name="Rohde M."/>
            <person name="Galperin M.Y."/>
            <person name="Jogler C."/>
        </authorList>
    </citation>
    <scope>NUCLEOTIDE SEQUENCE [LARGE SCALE GENOMIC DNA]</scope>
    <source>
        <strain evidence="12 13">K22_7</strain>
    </source>
</reference>
<feature type="region of interest" description="Disordered" evidence="8">
    <location>
        <begin position="160"/>
        <end position="187"/>
    </location>
</feature>
<dbReference type="Gene3D" id="2.30.30.40">
    <property type="entry name" value="SH3 Domains"/>
    <property type="match status" value="1"/>
</dbReference>
<dbReference type="FunFam" id="3.30.565.10:FF:000016">
    <property type="entry name" value="Chemotaxis protein CheA, putative"/>
    <property type="match status" value="1"/>
</dbReference>
<evidence type="ECO:0000313" key="12">
    <source>
        <dbReference type="EMBL" id="QDT07171.1"/>
    </source>
</evidence>
<dbReference type="CDD" id="cd00156">
    <property type="entry name" value="REC"/>
    <property type="match status" value="1"/>
</dbReference>
<evidence type="ECO:0000256" key="6">
    <source>
        <dbReference type="PROSITE-ProRule" id="PRU00110"/>
    </source>
</evidence>
<keyword evidence="4 12" id="KW-0808">Transferase</keyword>
<dbReference type="RefSeq" id="WP_145174771.1">
    <property type="nucleotide sequence ID" value="NZ_CP036525.1"/>
</dbReference>
<dbReference type="InterPro" id="IPR036890">
    <property type="entry name" value="HATPase_C_sf"/>
</dbReference>
<dbReference type="SMART" id="SM00387">
    <property type="entry name" value="HATPase_c"/>
    <property type="match status" value="1"/>
</dbReference>